<sequence length="160" mass="17788">MYSLRRFPKTHALNLTLPIKQDAETLAKLRNLEASFTEKVQPAIAAALKQSRIVHFARVVVIEDKYIQVITEYEGTHQEYTEFFRRALTPIFAAIFSLADTTGLDVNDPNAFFEFSKNHNARSLGTATDGSTDISGNPSGWLFSAYDGMTVADILAKLGK</sequence>
<comment type="caution">
    <text evidence="1">The sequence shown here is derived from an EMBL/GenBank/DDBJ whole genome shotgun (WGS) entry which is preliminary data.</text>
</comment>
<reference evidence="1 2" key="1">
    <citation type="submission" date="2017-03" db="EMBL/GenBank/DDBJ databases">
        <title>Whole genome sequences of fourteen strains of Bradyrhizobium canariense and one strain of Bradyrhizobium japonicum isolated from Lupinus (Papilionoideae: Genisteae) species in Algeria.</title>
        <authorList>
            <person name="Crovadore J."/>
            <person name="Chekireb D."/>
            <person name="Brachmann A."/>
            <person name="Chablais R."/>
            <person name="Cochard B."/>
            <person name="Lefort F."/>
        </authorList>
    </citation>
    <scope>NUCLEOTIDE SEQUENCE [LARGE SCALE GENOMIC DNA]</scope>
    <source>
        <strain evidence="1 2">UBMA197</strain>
    </source>
</reference>
<proteinExistence type="predicted"/>
<dbReference type="AlphaFoldDB" id="A0A1Y2JM83"/>
<evidence type="ECO:0000313" key="2">
    <source>
        <dbReference type="Proteomes" id="UP000193335"/>
    </source>
</evidence>
<dbReference type="Proteomes" id="UP000193335">
    <property type="component" value="Unassembled WGS sequence"/>
</dbReference>
<gene>
    <name evidence="1" type="ORF">BSZ19_20805</name>
</gene>
<protein>
    <submittedName>
        <fullName evidence="1">Uncharacterized protein</fullName>
    </submittedName>
</protein>
<evidence type="ECO:0000313" key="1">
    <source>
        <dbReference type="EMBL" id="OSJ31808.1"/>
    </source>
</evidence>
<name>A0A1Y2JM83_BRAJP</name>
<dbReference type="EMBL" id="NAFL01000253">
    <property type="protein sequence ID" value="OSJ31808.1"/>
    <property type="molecule type" value="Genomic_DNA"/>
</dbReference>
<accession>A0A1Y2JM83</accession>
<organism evidence="1 2">
    <name type="scientific">Bradyrhizobium japonicum</name>
    <dbReference type="NCBI Taxonomy" id="375"/>
    <lineage>
        <taxon>Bacteria</taxon>
        <taxon>Pseudomonadati</taxon>
        <taxon>Pseudomonadota</taxon>
        <taxon>Alphaproteobacteria</taxon>
        <taxon>Hyphomicrobiales</taxon>
        <taxon>Nitrobacteraceae</taxon>
        <taxon>Bradyrhizobium</taxon>
    </lineage>
</organism>
<dbReference type="RefSeq" id="WP_085401488.1">
    <property type="nucleotide sequence ID" value="NZ_NAFL01000253.1"/>
</dbReference>